<dbReference type="PRINTS" id="PR00722">
    <property type="entry name" value="CHYMOTRYPSIN"/>
</dbReference>
<keyword evidence="4" id="KW-1185">Reference proteome</keyword>
<dbReference type="InterPro" id="IPR033116">
    <property type="entry name" value="TRYPSIN_SER"/>
</dbReference>
<dbReference type="Proteomes" id="UP000821866">
    <property type="component" value="Chromosome 6"/>
</dbReference>
<keyword evidence="1" id="KW-1015">Disulfide bond</keyword>
<dbReference type="InterPro" id="IPR001254">
    <property type="entry name" value="Trypsin_dom"/>
</dbReference>
<proteinExistence type="predicted"/>
<dbReference type="CDD" id="cd00190">
    <property type="entry name" value="Tryp_SPc"/>
    <property type="match status" value="1"/>
</dbReference>
<reference evidence="3" key="2">
    <citation type="submission" date="2021-09" db="EMBL/GenBank/DDBJ databases">
        <authorList>
            <person name="Jia N."/>
            <person name="Wang J."/>
            <person name="Shi W."/>
            <person name="Du L."/>
            <person name="Sun Y."/>
            <person name="Zhan W."/>
            <person name="Jiang J."/>
            <person name="Wang Q."/>
            <person name="Zhang B."/>
            <person name="Ji P."/>
            <person name="Sakyi L.B."/>
            <person name="Cui X."/>
            <person name="Yuan T."/>
            <person name="Jiang B."/>
            <person name="Yang W."/>
            <person name="Lam T.T.-Y."/>
            <person name="Chang Q."/>
            <person name="Ding S."/>
            <person name="Wang X."/>
            <person name="Zhu J."/>
            <person name="Ruan X."/>
            <person name="Zhao L."/>
            <person name="Wei J."/>
            <person name="Que T."/>
            <person name="Du C."/>
            <person name="Cheng J."/>
            <person name="Dai P."/>
            <person name="Han X."/>
            <person name="Huang E."/>
            <person name="Gao Y."/>
            <person name="Liu J."/>
            <person name="Shao H."/>
            <person name="Ye R."/>
            <person name="Li L."/>
            <person name="Wei W."/>
            <person name="Wang X."/>
            <person name="Wang C."/>
            <person name="Huo Q."/>
            <person name="Li W."/>
            <person name="Guo W."/>
            <person name="Chen H."/>
            <person name="Chen S."/>
            <person name="Zhou L."/>
            <person name="Zhou L."/>
            <person name="Ni X."/>
            <person name="Tian J."/>
            <person name="Zhou Y."/>
            <person name="Sheng Y."/>
            <person name="Liu T."/>
            <person name="Pan Y."/>
            <person name="Xia L."/>
            <person name="Li J."/>
            <person name="Zhao F."/>
            <person name="Cao W."/>
        </authorList>
    </citation>
    <scope>NUCLEOTIDE SEQUENCE</scope>
    <source>
        <strain evidence="3">Rmic-2018</strain>
        <tissue evidence="3">Larvae</tissue>
    </source>
</reference>
<dbReference type="GO" id="GO:0006508">
    <property type="term" value="P:proteolysis"/>
    <property type="evidence" value="ECO:0007669"/>
    <property type="project" value="InterPro"/>
</dbReference>
<evidence type="ECO:0000259" key="2">
    <source>
        <dbReference type="PROSITE" id="PS50240"/>
    </source>
</evidence>
<dbReference type="GO" id="GO:0004252">
    <property type="term" value="F:serine-type endopeptidase activity"/>
    <property type="evidence" value="ECO:0007669"/>
    <property type="project" value="InterPro"/>
</dbReference>
<dbReference type="InterPro" id="IPR043504">
    <property type="entry name" value="Peptidase_S1_PA_chymotrypsin"/>
</dbReference>
<dbReference type="Gene3D" id="2.40.10.10">
    <property type="entry name" value="Trypsin-like serine proteases"/>
    <property type="match status" value="1"/>
</dbReference>
<evidence type="ECO:0000313" key="3">
    <source>
        <dbReference type="EMBL" id="KAH8023655.1"/>
    </source>
</evidence>
<dbReference type="PANTHER" id="PTHR24252:SF7">
    <property type="entry name" value="HYALIN"/>
    <property type="match status" value="1"/>
</dbReference>
<sequence length="293" mass="32240">MGVQGSRSRGHCTSAGAAWCEPLSTPARASWAGETRRLQSSLSRESMQDLTVWLGLHRLSFPSFFQWRSKPCAFFIHPQFDEATLVNDIALLRLKDRVPLWRLGGYVNTICLPPRGFRPEGFALVSGWGYTSENGPTSDVLQVVELPLVNLTVCKQLIRFLVEDTNICAGFLEGGKDACTGDSGGPLFQIIDDTAIQIGIVSWGRSCAVPNSPGVYTDIQPYLPWIANVIHNNSTALTSRRPRTSTADFVARPWNRRTVTIRRRLPASGLPLRPRYGVTPSNASSNAALRVTV</sequence>
<accession>A0A9J6DNC6</accession>
<dbReference type="PANTHER" id="PTHR24252">
    <property type="entry name" value="ACROSIN-RELATED"/>
    <property type="match status" value="1"/>
</dbReference>
<dbReference type="PROSITE" id="PS00135">
    <property type="entry name" value="TRYPSIN_SER"/>
    <property type="match status" value="1"/>
</dbReference>
<comment type="caution">
    <text evidence="3">The sequence shown here is derived from an EMBL/GenBank/DDBJ whole genome shotgun (WGS) entry which is preliminary data.</text>
</comment>
<dbReference type="SMART" id="SM00020">
    <property type="entry name" value="Tryp_SPc"/>
    <property type="match status" value="1"/>
</dbReference>
<gene>
    <name evidence="3" type="ORF">HPB51_015151</name>
</gene>
<name>A0A9J6DNC6_RHIMP</name>
<dbReference type="EMBL" id="JABSTU010000008">
    <property type="protein sequence ID" value="KAH8023655.1"/>
    <property type="molecule type" value="Genomic_DNA"/>
</dbReference>
<evidence type="ECO:0000313" key="4">
    <source>
        <dbReference type="Proteomes" id="UP000821866"/>
    </source>
</evidence>
<dbReference type="SUPFAM" id="SSF50494">
    <property type="entry name" value="Trypsin-like serine proteases"/>
    <property type="match status" value="1"/>
</dbReference>
<dbReference type="VEuPathDB" id="VectorBase:LOC119172783"/>
<feature type="domain" description="Peptidase S1" evidence="2">
    <location>
        <begin position="1"/>
        <end position="231"/>
    </location>
</feature>
<dbReference type="Pfam" id="PF00089">
    <property type="entry name" value="Trypsin"/>
    <property type="match status" value="1"/>
</dbReference>
<reference evidence="3" key="1">
    <citation type="journal article" date="2020" name="Cell">
        <title>Large-Scale Comparative Analyses of Tick Genomes Elucidate Their Genetic Diversity and Vector Capacities.</title>
        <authorList>
            <consortium name="Tick Genome and Microbiome Consortium (TIGMIC)"/>
            <person name="Jia N."/>
            <person name="Wang J."/>
            <person name="Shi W."/>
            <person name="Du L."/>
            <person name="Sun Y."/>
            <person name="Zhan W."/>
            <person name="Jiang J.F."/>
            <person name="Wang Q."/>
            <person name="Zhang B."/>
            <person name="Ji P."/>
            <person name="Bell-Sakyi L."/>
            <person name="Cui X.M."/>
            <person name="Yuan T.T."/>
            <person name="Jiang B.G."/>
            <person name="Yang W.F."/>
            <person name="Lam T.T."/>
            <person name="Chang Q.C."/>
            <person name="Ding S.J."/>
            <person name="Wang X.J."/>
            <person name="Zhu J.G."/>
            <person name="Ruan X.D."/>
            <person name="Zhao L."/>
            <person name="Wei J.T."/>
            <person name="Ye R.Z."/>
            <person name="Que T.C."/>
            <person name="Du C.H."/>
            <person name="Zhou Y.H."/>
            <person name="Cheng J.X."/>
            <person name="Dai P.F."/>
            <person name="Guo W.B."/>
            <person name="Han X.H."/>
            <person name="Huang E.J."/>
            <person name="Li L.F."/>
            <person name="Wei W."/>
            <person name="Gao Y.C."/>
            <person name="Liu J.Z."/>
            <person name="Shao H.Z."/>
            <person name="Wang X."/>
            <person name="Wang C.C."/>
            <person name="Yang T.C."/>
            <person name="Huo Q.B."/>
            <person name="Li W."/>
            <person name="Chen H.Y."/>
            <person name="Chen S.E."/>
            <person name="Zhou L.G."/>
            <person name="Ni X.B."/>
            <person name="Tian J.H."/>
            <person name="Sheng Y."/>
            <person name="Liu T."/>
            <person name="Pan Y.S."/>
            <person name="Xia L.Y."/>
            <person name="Li J."/>
            <person name="Zhao F."/>
            <person name="Cao W.C."/>
        </authorList>
    </citation>
    <scope>NUCLEOTIDE SEQUENCE</scope>
    <source>
        <strain evidence="3">Rmic-2018</strain>
    </source>
</reference>
<evidence type="ECO:0000256" key="1">
    <source>
        <dbReference type="ARBA" id="ARBA00023157"/>
    </source>
</evidence>
<dbReference type="FunFam" id="2.40.10.10:FF:000411">
    <property type="match status" value="1"/>
</dbReference>
<dbReference type="PROSITE" id="PS50240">
    <property type="entry name" value="TRYPSIN_DOM"/>
    <property type="match status" value="1"/>
</dbReference>
<dbReference type="InterPro" id="IPR001314">
    <property type="entry name" value="Peptidase_S1A"/>
</dbReference>
<dbReference type="AlphaFoldDB" id="A0A9J6DNC6"/>
<protein>
    <recommendedName>
        <fullName evidence="2">Peptidase S1 domain-containing protein</fullName>
    </recommendedName>
</protein>
<dbReference type="InterPro" id="IPR009003">
    <property type="entry name" value="Peptidase_S1_PA"/>
</dbReference>
<organism evidence="3 4">
    <name type="scientific">Rhipicephalus microplus</name>
    <name type="common">Cattle tick</name>
    <name type="synonym">Boophilus microplus</name>
    <dbReference type="NCBI Taxonomy" id="6941"/>
    <lineage>
        <taxon>Eukaryota</taxon>
        <taxon>Metazoa</taxon>
        <taxon>Ecdysozoa</taxon>
        <taxon>Arthropoda</taxon>
        <taxon>Chelicerata</taxon>
        <taxon>Arachnida</taxon>
        <taxon>Acari</taxon>
        <taxon>Parasitiformes</taxon>
        <taxon>Ixodida</taxon>
        <taxon>Ixodoidea</taxon>
        <taxon>Ixodidae</taxon>
        <taxon>Rhipicephalinae</taxon>
        <taxon>Rhipicephalus</taxon>
        <taxon>Boophilus</taxon>
    </lineage>
</organism>